<gene>
    <name evidence="2" type="ORF">BRAFLDRAFT_63815</name>
</gene>
<name>C3XXU6_BRAFL</name>
<reference evidence="2" key="1">
    <citation type="journal article" date="2008" name="Nature">
        <title>The amphioxus genome and the evolution of the chordate karyotype.</title>
        <authorList>
            <consortium name="US DOE Joint Genome Institute (JGI-PGF)"/>
            <person name="Putnam N.H."/>
            <person name="Butts T."/>
            <person name="Ferrier D.E.K."/>
            <person name="Furlong R.F."/>
            <person name="Hellsten U."/>
            <person name="Kawashima T."/>
            <person name="Robinson-Rechavi M."/>
            <person name="Shoguchi E."/>
            <person name="Terry A."/>
            <person name="Yu J.-K."/>
            <person name="Benito-Gutierrez E.L."/>
            <person name="Dubchak I."/>
            <person name="Garcia-Fernandez J."/>
            <person name="Gibson-Brown J.J."/>
            <person name="Grigoriev I.V."/>
            <person name="Horton A.C."/>
            <person name="de Jong P.J."/>
            <person name="Jurka J."/>
            <person name="Kapitonov V.V."/>
            <person name="Kohara Y."/>
            <person name="Kuroki Y."/>
            <person name="Lindquist E."/>
            <person name="Lucas S."/>
            <person name="Osoegawa K."/>
            <person name="Pennacchio L.A."/>
            <person name="Salamov A.A."/>
            <person name="Satou Y."/>
            <person name="Sauka-Spengler T."/>
            <person name="Schmutz J."/>
            <person name="Shin-I T."/>
            <person name="Toyoda A."/>
            <person name="Bronner-Fraser M."/>
            <person name="Fujiyama A."/>
            <person name="Holland L.Z."/>
            <person name="Holland P.W.H."/>
            <person name="Satoh N."/>
            <person name="Rokhsar D.S."/>
        </authorList>
    </citation>
    <scope>NUCLEOTIDE SEQUENCE [LARGE SCALE GENOMIC DNA]</scope>
    <source>
        <strain evidence="2">S238N-H82</strain>
        <tissue evidence="2">Testes</tissue>
    </source>
</reference>
<feature type="region of interest" description="Disordered" evidence="1">
    <location>
        <begin position="85"/>
        <end position="114"/>
    </location>
</feature>
<feature type="compositionally biased region" description="Basic and acidic residues" evidence="1">
    <location>
        <begin position="97"/>
        <end position="114"/>
    </location>
</feature>
<evidence type="ECO:0000256" key="1">
    <source>
        <dbReference type="SAM" id="MobiDB-lite"/>
    </source>
</evidence>
<dbReference type="AlphaFoldDB" id="C3XXU6"/>
<organism>
    <name type="scientific">Branchiostoma floridae</name>
    <name type="common">Florida lancelet</name>
    <name type="synonym">Amphioxus</name>
    <dbReference type="NCBI Taxonomy" id="7739"/>
    <lineage>
        <taxon>Eukaryota</taxon>
        <taxon>Metazoa</taxon>
        <taxon>Chordata</taxon>
        <taxon>Cephalochordata</taxon>
        <taxon>Leptocardii</taxon>
        <taxon>Amphioxiformes</taxon>
        <taxon>Branchiostomatidae</taxon>
        <taxon>Branchiostoma</taxon>
    </lineage>
</organism>
<protein>
    <submittedName>
        <fullName evidence="2">Uncharacterized protein</fullName>
    </submittedName>
</protein>
<evidence type="ECO:0000313" key="2">
    <source>
        <dbReference type="EMBL" id="EEN67556.1"/>
    </source>
</evidence>
<proteinExistence type="predicted"/>
<accession>C3XXU6</accession>
<dbReference type="EMBL" id="GG666471">
    <property type="protein sequence ID" value="EEN67556.1"/>
    <property type="molecule type" value="Genomic_DNA"/>
</dbReference>
<sequence length="114" mass="12524">MEDKEEEPKRIVLASLCTVIQQAHGRGGGTELQGSGEGQVSEGEVELGLLSSTAIFVVCLELREEMGESPYRQILEEETNNFEKVVQQGKMSTASNETKEYDLQKKKTEQSSGA</sequence>
<dbReference type="InParanoid" id="C3XXU6"/>